<dbReference type="InterPro" id="IPR006636">
    <property type="entry name" value="STI1_HS-bd"/>
</dbReference>
<keyword evidence="10" id="KW-0234">DNA repair</keyword>
<evidence type="ECO:0000256" key="4">
    <source>
        <dbReference type="ARBA" id="ARBA00022454"/>
    </source>
</evidence>
<evidence type="ECO:0000256" key="6">
    <source>
        <dbReference type="ARBA" id="ARBA00022553"/>
    </source>
</evidence>
<keyword evidence="9" id="KW-0832">Ubl conjugation</keyword>
<dbReference type="InterPro" id="IPR015496">
    <property type="entry name" value="Ubiquilin"/>
</dbReference>
<dbReference type="SMART" id="SM00165">
    <property type="entry name" value="UBA"/>
    <property type="match status" value="1"/>
</dbReference>
<evidence type="ECO:0000313" key="20">
    <source>
        <dbReference type="EMBL" id="CAB3267468.1"/>
    </source>
</evidence>
<dbReference type="SUPFAM" id="SSF54236">
    <property type="entry name" value="Ubiquitin-like"/>
    <property type="match status" value="1"/>
</dbReference>
<evidence type="ECO:0000256" key="15">
    <source>
        <dbReference type="ARBA" id="ARBA00082499"/>
    </source>
</evidence>
<dbReference type="CDD" id="cd01808">
    <property type="entry name" value="Ubl_PLICs"/>
    <property type="match status" value="1"/>
</dbReference>
<evidence type="ECO:0000256" key="10">
    <source>
        <dbReference type="ARBA" id="ARBA00023204"/>
    </source>
</evidence>
<evidence type="ECO:0000256" key="17">
    <source>
        <dbReference type="SAM" id="MobiDB-lite"/>
    </source>
</evidence>
<dbReference type="SMART" id="SM00727">
    <property type="entry name" value="STI1"/>
    <property type="match status" value="4"/>
</dbReference>
<reference evidence="20" key="1">
    <citation type="submission" date="2020-04" db="EMBL/GenBank/DDBJ databases">
        <authorList>
            <person name="Neveu A P."/>
        </authorList>
    </citation>
    <scope>NUCLEOTIDE SEQUENCE</scope>
    <source>
        <tissue evidence="20">Whole embryo</tissue>
    </source>
</reference>
<dbReference type="Pfam" id="PF23195">
    <property type="entry name" value="UBQLN1"/>
    <property type="match status" value="1"/>
</dbReference>
<dbReference type="EMBL" id="LR791606">
    <property type="protein sequence ID" value="CAB3267468.1"/>
    <property type="molecule type" value="mRNA"/>
</dbReference>
<dbReference type="PRINTS" id="PR00348">
    <property type="entry name" value="UBIQUITIN"/>
</dbReference>
<keyword evidence="7" id="KW-0227">DNA damage</keyword>
<dbReference type="InterPro" id="IPR000626">
    <property type="entry name" value="Ubiquitin-like_dom"/>
</dbReference>
<feature type="region of interest" description="Disordered" evidence="17">
    <location>
        <begin position="277"/>
        <end position="342"/>
    </location>
</feature>
<feature type="compositionally biased region" description="Low complexity" evidence="17">
    <location>
        <begin position="460"/>
        <end position="487"/>
    </location>
</feature>
<dbReference type="Gene3D" id="1.10.260.100">
    <property type="match status" value="1"/>
</dbReference>
<evidence type="ECO:0000256" key="5">
    <source>
        <dbReference type="ARBA" id="ARBA00022499"/>
    </source>
</evidence>
<dbReference type="FunFam" id="3.10.20.90:FF:000095">
    <property type="entry name" value="Ubiquilin 4"/>
    <property type="match status" value="1"/>
</dbReference>
<dbReference type="PANTHER" id="PTHR10677">
    <property type="entry name" value="UBIQUILIN"/>
    <property type="match status" value="1"/>
</dbReference>
<feature type="compositionally biased region" description="Polar residues" evidence="17">
    <location>
        <begin position="287"/>
        <end position="322"/>
    </location>
</feature>
<dbReference type="SUPFAM" id="SSF46934">
    <property type="entry name" value="UBA-like"/>
    <property type="match status" value="1"/>
</dbReference>
<dbReference type="GO" id="GO:0031593">
    <property type="term" value="F:polyubiquitin modification-dependent protein binding"/>
    <property type="evidence" value="ECO:0007669"/>
    <property type="project" value="TreeGrafter"/>
</dbReference>
<dbReference type="Pfam" id="PF00240">
    <property type="entry name" value="ubiquitin"/>
    <property type="match status" value="1"/>
</dbReference>
<dbReference type="FunFam" id="1.10.260.100:FF:000001">
    <property type="entry name" value="Ubiquilin 1"/>
    <property type="match status" value="1"/>
</dbReference>
<evidence type="ECO:0000259" key="19">
    <source>
        <dbReference type="PROSITE" id="PS50053"/>
    </source>
</evidence>
<evidence type="ECO:0000256" key="14">
    <source>
        <dbReference type="ARBA" id="ARBA00075189"/>
    </source>
</evidence>
<dbReference type="GO" id="GO:0005694">
    <property type="term" value="C:chromosome"/>
    <property type="evidence" value="ECO:0007669"/>
    <property type="project" value="UniProtKB-SubCell"/>
</dbReference>
<proteinExistence type="evidence at transcript level"/>
<evidence type="ECO:0000256" key="8">
    <source>
        <dbReference type="ARBA" id="ARBA00022824"/>
    </source>
</evidence>
<keyword evidence="8" id="KW-0256">Endoplasmic reticulum</keyword>
<evidence type="ECO:0000256" key="9">
    <source>
        <dbReference type="ARBA" id="ARBA00022843"/>
    </source>
</evidence>
<evidence type="ECO:0000259" key="18">
    <source>
        <dbReference type="PROSITE" id="PS50030"/>
    </source>
</evidence>
<evidence type="ECO:0000256" key="1">
    <source>
        <dbReference type="ARBA" id="ARBA00004240"/>
    </source>
</evidence>
<feature type="region of interest" description="Disordered" evidence="17">
    <location>
        <begin position="460"/>
        <end position="490"/>
    </location>
</feature>
<feature type="compositionally biased region" description="Low complexity" evidence="17">
    <location>
        <begin position="323"/>
        <end position="337"/>
    </location>
</feature>
<dbReference type="GO" id="GO:0006511">
    <property type="term" value="P:ubiquitin-dependent protein catabolic process"/>
    <property type="evidence" value="ECO:0007669"/>
    <property type="project" value="TreeGrafter"/>
</dbReference>
<organism evidence="20">
    <name type="scientific">Phallusia mammillata</name>
    <dbReference type="NCBI Taxonomy" id="59560"/>
    <lineage>
        <taxon>Eukaryota</taxon>
        <taxon>Metazoa</taxon>
        <taxon>Chordata</taxon>
        <taxon>Tunicata</taxon>
        <taxon>Ascidiacea</taxon>
        <taxon>Phlebobranchia</taxon>
        <taxon>Ascidiidae</taxon>
        <taxon>Phallusia</taxon>
    </lineage>
</organism>
<feature type="compositionally biased region" description="Low complexity" evidence="17">
    <location>
        <begin position="88"/>
        <end position="124"/>
    </location>
</feature>
<comment type="subunit">
    <text evidence="11">Homooligomer. Binds signal sequences of proteins that are targeted to the endoplasmic reticulum. Interacts (via UBA domain) with GJA1 (not ubiquitinated) and with ubiquitin; both compete for the same binding site. Interacts (via UBA domain) with ubiquitin and with polyubiquitin chains. Interacts (via ubiquitin-like domain) with PSMD2 and PSMD4, regulatory subunits of the 26S proteasome. Interacts with ATXN1/SCA1; interaction with ATXN1 inhibits polyubiquitination of UBQLN4 and interferes with PSMD4 binding. Interacts with HERPUD1. Interacts (via ubiquitin-like domain) with UBQLN1 (via UBA domain). Interacts with UBQLN2. Interacts (via STI1 1 and 2 domains) with MAP1LC3A/B/C. Interacts with BAG6. Interacts with MRE11 (when ubiquitinated); interaction with ubiquitinated MRE11 leads to MRE11 removal from chromatin. Interacts with DESI1/POST; leading to nuclear export. Interacts with BCL2A1 and BCL2L10.</text>
</comment>
<dbReference type="GO" id="GO:0048471">
    <property type="term" value="C:perinuclear region of cytoplasm"/>
    <property type="evidence" value="ECO:0007669"/>
    <property type="project" value="UniProtKB-SubCell"/>
</dbReference>
<feature type="region of interest" description="Disordered" evidence="17">
    <location>
        <begin position="88"/>
        <end position="138"/>
    </location>
</feature>
<dbReference type="FunFam" id="1.10.260.100:FF:000003">
    <property type="entry name" value="Ubiquilin 1"/>
    <property type="match status" value="1"/>
</dbReference>
<dbReference type="SMART" id="SM00213">
    <property type="entry name" value="UBQ"/>
    <property type="match status" value="1"/>
</dbReference>
<evidence type="ECO:0000256" key="12">
    <source>
        <dbReference type="ARBA" id="ARBA00071717"/>
    </source>
</evidence>
<dbReference type="InterPro" id="IPR019956">
    <property type="entry name" value="Ubiquitin_dom"/>
</dbReference>
<dbReference type="CDD" id="cd14399">
    <property type="entry name" value="UBA_PLICs"/>
    <property type="match status" value="1"/>
</dbReference>
<name>A0A6F9DWQ2_9ASCI</name>
<feature type="domain" description="Ubiquitin-like" evidence="19">
    <location>
        <begin position="17"/>
        <end position="87"/>
    </location>
</feature>
<keyword evidence="6" id="KW-0597">Phosphoprotein</keyword>
<sequence length="566" mass="61312">MADDKEPSQSETTSSTIKVIVKTPKEKKEFEVEPDITVVSFKEKIAEKFNSTADQLVIIFAGKILKDGDKVSQHQIKDGHTVHLVIKSTPKTAPATQTAATSSSTSTTTSSSQSSGSQGAQPSTRNPPNMPFGLGGLEGLAGMGMGGANLGEMQQRMQQELMSNPQALQQMMENPMVQSMMSNPDIIRQVMSSNPQMQQLMERNPEITHMLNNPELMRQTMELARNPAMFQEMMRNQDRAMSNLESIPGGYNALRRLYTDVQEPMLNAAQEQFNPNPFATLVGGQNADGTNQNTENTSPLPNPWGTNPAPTNRQQQRTTANPSSTTTTTTTSTGTTGNQSHGAMFNTPAMQNLMQQIQQNPSMMQSMMNAPYMQNMMQTLGNNPELAQQILSQNPMFANNPQMAEMLPAMLRQMQSPEMQALYTNPRAMEAMMQMQQAMQTLQQEAPGILPGMMGTMGPVPTPTATTGTTGASTTPTPSSTTGSTTPPTLPPNVLSQMMQALATGGTPTGTGATQPQGPPEARFQSQLEQLTSMGFINREANIQALVVTNGNVNAAIDWLLRTNQS</sequence>
<keyword evidence="5" id="KW-1017">Isopeptide bond</keyword>
<dbReference type="GO" id="GO:0006281">
    <property type="term" value="P:DNA repair"/>
    <property type="evidence" value="ECO:0007669"/>
    <property type="project" value="UniProtKB-KW"/>
</dbReference>
<dbReference type="PROSITE" id="PS50030">
    <property type="entry name" value="UBA"/>
    <property type="match status" value="1"/>
</dbReference>
<gene>
    <name evidence="20" type="primary">Ubqln1</name>
</gene>
<evidence type="ECO:0000256" key="3">
    <source>
        <dbReference type="ARBA" id="ARBA00004556"/>
    </source>
</evidence>
<dbReference type="InterPro" id="IPR029071">
    <property type="entry name" value="Ubiquitin-like_domsf"/>
</dbReference>
<dbReference type="AlphaFoldDB" id="A0A6F9DWQ2"/>
<evidence type="ECO:0000256" key="16">
    <source>
        <dbReference type="ARBA" id="ARBA00082590"/>
    </source>
</evidence>
<evidence type="ECO:0000256" key="11">
    <source>
        <dbReference type="ARBA" id="ARBA00061737"/>
    </source>
</evidence>
<keyword evidence="4" id="KW-0158">Chromosome</keyword>
<dbReference type="GO" id="GO:0005829">
    <property type="term" value="C:cytosol"/>
    <property type="evidence" value="ECO:0007669"/>
    <property type="project" value="TreeGrafter"/>
</dbReference>
<accession>A0A6F9DWQ2</accession>
<protein>
    <recommendedName>
        <fullName evidence="12">Ubiquilin</fullName>
    </recommendedName>
    <alternativeName>
        <fullName evidence="15">Ataxin-1 interacting ubiquitin-like protein</fullName>
    </alternativeName>
    <alternativeName>
        <fullName evidence="16">Ataxin-1 ubiquitin-like-interacting protein A1U</fullName>
    </alternativeName>
    <alternativeName>
        <fullName evidence="14">Connexin43-interacting protein of 75 kDa</fullName>
    </alternativeName>
    <alternativeName>
        <fullName evidence="13">Ubiquilin-4</fullName>
    </alternativeName>
</protein>
<dbReference type="InterPro" id="IPR009060">
    <property type="entry name" value="UBA-like_sf"/>
</dbReference>
<dbReference type="Pfam" id="PF00627">
    <property type="entry name" value="UBA"/>
    <property type="match status" value="1"/>
</dbReference>
<comment type="subcellular location">
    <subcellularLocation>
        <location evidence="2">Chromosome</location>
    </subcellularLocation>
    <subcellularLocation>
        <location evidence="3">Cytoplasm</location>
        <location evidence="3">Perinuclear region</location>
    </subcellularLocation>
    <subcellularLocation>
        <location evidence="1">Endoplasmic reticulum</location>
    </subcellularLocation>
</comment>
<dbReference type="Gene3D" id="1.10.8.10">
    <property type="entry name" value="DNA helicase RuvA subunit, C-terminal domain"/>
    <property type="match status" value="1"/>
</dbReference>
<evidence type="ECO:0000256" key="2">
    <source>
        <dbReference type="ARBA" id="ARBA00004286"/>
    </source>
</evidence>
<dbReference type="Gene3D" id="3.10.20.90">
    <property type="entry name" value="Phosphatidylinositol 3-kinase Catalytic Subunit, Chain A, domain 1"/>
    <property type="match status" value="1"/>
</dbReference>
<feature type="domain" description="UBA" evidence="18">
    <location>
        <begin position="519"/>
        <end position="563"/>
    </location>
</feature>
<dbReference type="FunFam" id="1.10.8.10:FF:000079">
    <property type="entry name" value="Ubiquitin family protein"/>
    <property type="match status" value="1"/>
</dbReference>
<evidence type="ECO:0000256" key="7">
    <source>
        <dbReference type="ARBA" id="ARBA00022763"/>
    </source>
</evidence>
<dbReference type="PANTHER" id="PTHR10677:SF3">
    <property type="entry name" value="FI07626P-RELATED"/>
    <property type="match status" value="1"/>
</dbReference>
<dbReference type="GO" id="GO:0005783">
    <property type="term" value="C:endoplasmic reticulum"/>
    <property type="evidence" value="ECO:0007669"/>
    <property type="project" value="UniProtKB-SubCell"/>
</dbReference>
<dbReference type="InterPro" id="IPR015940">
    <property type="entry name" value="UBA"/>
</dbReference>
<evidence type="ECO:0000256" key="13">
    <source>
        <dbReference type="ARBA" id="ARBA00072293"/>
    </source>
</evidence>
<dbReference type="PROSITE" id="PS50053">
    <property type="entry name" value="UBIQUITIN_2"/>
    <property type="match status" value="1"/>
</dbReference>